<feature type="active site" description="Proton acceptor" evidence="11">
    <location>
        <position position="177"/>
    </location>
</feature>
<proteinExistence type="inferred from homology"/>
<dbReference type="InterPro" id="IPR050082">
    <property type="entry name" value="RNA_methyltr_RlmE"/>
</dbReference>
<reference evidence="13 14" key="1">
    <citation type="submission" date="2024-09" db="EMBL/GenBank/DDBJ databases">
        <authorList>
            <person name="Zhang Z.-H."/>
        </authorList>
    </citation>
    <scope>NUCLEOTIDE SEQUENCE [LARGE SCALE GENOMIC DNA]</scope>
    <source>
        <strain evidence="13 14">HHTR114</strain>
    </source>
</reference>
<evidence type="ECO:0000256" key="7">
    <source>
        <dbReference type="ARBA" id="ARBA00041129"/>
    </source>
</evidence>
<dbReference type="Proteomes" id="UP001596116">
    <property type="component" value="Unassembled WGS sequence"/>
</dbReference>
<feature type="domain" description="Ribosomal RNA methyltransferase FtsJ" evidence="12">
    <location>
        <begin position="45"/>
        <end position="220"/>
    </location>
</feature>
<dbReference type="SUPFAM" id="SSF53335">
    <property type="entry name" value="S-adenosyl-L-methionine-dependent methyltransferases"/>
    <property type="match status" value="1"/>
</dbReference>
<dbReference type="Gene3D" id="3.40.50.150">
    <property type="entry name" value="Vaccinia Virus protein VP39"/>
    <property type="match status" value="1"/>
</dbReference>
<keyword evidence="14" id="KW-1185">Reference proteome</keyword>
<dbReference type="Pfam" id="PF01728">
    <property type="entry name" value="FtsJ"/>
    <property type="match status" value="1"/>
</dbReference>
<evidence type="ECO:0000259" key="12">
    <source>
        <dbReference type="Pfam" id="PF01728"/>
    </source>
</evidence>
<dbReference type="PIRSF" id="PIRSF005461">
    <property type="entry name" value="23S_rRNA_mtase"/>
    <property type="match status" value="1"/>
</dbReference>
<evidence type="ECO:0000256" key="11">
    <source>
        <dbReference type="HAMAP-Rule" id="MF_01547"/>
    </source>
</evidence>
<evidence type="ECO:0000256" key="4">
    <source>
        <dbReference type="ARBA" id="ARBA00022691"/>
    </source>
</evidence>
<gene>
    <name evidence="11" type="primary">rlmE</name>
    <name evidence="11" type="synonym">ftsJ</name>
    <name evidence="11" type="synonym">rrmJ</name>
    <name evidence="13" type="ORF">ACFMB1_17275</name>
</gene>
<evidence type="ECO:0000256" key="2">
    <source>
        <dbReference type="ARBA" id="ARBA00022603"/>
    </source>
</evidence>
<dbReference type="RefSeq" id="WP_379881561.1">
    <property type="nucleotide sequence ID" value="NZ_JBHPON010000003.1"/>
</dbReference>
<dbReference type="InterPro" id="IPR015507">
    <property type="entry name" value="rRNA-MeTfrase_E"/>
</dbReference>
<dbReference type="InterPro" id="IPR002877">
    <property type="entry name" value="RNA_MeTrfase_FtsJ_dom"/>
</dbReference>
<keyword evidence="11" id="KW-0963">Cytoplasm</keyword>
<dbReference type="PANTHER" id="PTHR10920:SF18">
    <property type="entry name" value="RRNA METHYLTRANSFERASE 2, MITOCHONDRIAL"/>
    <property type="match status" value="1"/>
</dbReference>
<evidence type="ECO:0000313" key="13">
    <source>
        <dbReference type="EMBL" id="MFC6037313.1"/>
    </source>
</evidence>
<dbReference type="GO" id="GO:0032259">
    <property type="term" value="P:methylation"/>
    <property type="evidence" value="ECO:0007669"/>
    <property type="project" value="UniProtKB-KW"/>
</dbReference>
<evidence type="ECO:0000256" key="9">
    <source>
        <dbReference type="ARBA" id="ARBA00042745"/>
    </source>
</evidence>
<evidence type="ECO:0000256" key="5">
    <source>
        <dbReference type="ARBA" id="ARBA00037569"/>
    </source>
</evidence>
<keyword evidence="4 11" id="KW-0949">S-adenosyl-L-methionine</keyword>
<keyword evidence="3 11" id="KW-0808">Transferase</keyword>
<dbReference type="GO" id="GO:0008168">
    <property type="term" value="F:methyltransferase activity"/>
    <property type="evidence" value="ECO:0007669"/>
    <property type="project" value="UniProtKB-KW"/>
</dbReference>
<evidence type="ECO:0000256" key="8">
    <source>
        <dbReference type="ARBA" id="ARBA00041995"/>
    </source>
</evidence>
<feature type="binding site" evidence="11">
    <location>
        <position position="79"/>
    </location>
    <ligand>
        <name>S-adenosyl-L-methionine</name>
        <dbReference type="ChEBI" id="CHEBI:59789"/>
    </ligand>
</feature>
<dbReference type="PANTHER" id="PTHR10920">
    <property type="entry name" value="RIBOSOMAL RNA METHYLTRANSFERASE"/>
    <property type="match status" value="1"/>
</dbReference>
<comment type="catalytic activity">
    <reaction evidence="10 11">
        <text>uridine(2552) in 23S rRNA + S-adenosyl-L-methionine = 2'-O-methyluridine(2552) in 23S rRNA + S-adenosyl-L-homocysteine + H(+)</text>
        <dbReference type="Rhea" id="RHEA:42720"/>
        <dbReference type="Rhea" id="RHEA-COMP:10202"/>
        <dbReference type="Rhea" id="RHEA-COMP:10203"/>
        <dbReference type="ChEBI" id="CHEBI:15378"/>
        <dbReference type="ChEBI" id="CHEBI:57856"/>
        <dbReference type="ChEBI" id="CHEBI:59789"/>
        <dbReference type="ChEBI" id="CHEBI:65315"/>
        <dbReference type="ChEBI" id="CHEBI:74478"/>
        <dbReference type="EC" id="2.1.1.166"/>
    </reaction>
</comment>
<feature type="binding site" evidence="11">
    <location>
        <position position="137"/>
    </location>
    <ligand>
        <name>S-adenosyl-L-methionine</name>
        <dbReference type="ChEBI" id="CHEBI:59789"/>
    </ligand>
</feature>
<name>A0ABW1L2C9_9PROT</name>
<evidence type="ECO:0000256" key="1">
    <source>
        <dbReference type="ARBA" id="ARBA00022552"/>
    </source>
</evidence>
<evidence type="ECO:0000256" key="3">
    <source>
        <dbReference type="ARBA" id="ARBA00022679"/>
    </source>
</evidence>
<dbReference type="EC" id="2.1.1.166" evidence="6 11"/>
<dbReference type="InterPro" id="IPR029063">
    <property type="entry name" value="SAM-dependent_MTases_sf"/>
</dbReference>
<feature type="binding site" evidence="11">
    <location>
        <position position="77"/>
    </location>
    <ligand>
        <name>S-adenosyl-L-methionine</name>
        <dbReference type="ChEBI" id="CHEBI:59789"/>
    </ligand>
</feature>
<comment type="caution">
    <text evidence="13">The sequence shown here is derived from an EMBL/GenBank/DDBJ whole genome shotgun (WGS) entry which is preliminary data.</text>
</comment>
<dbReference type="EMBL" id="JBHPON010000003">
    <property type="protein sequence ID" value="MFC6037313.1"/>
    <property type="molecule type" value="Genomic_DNA"/>
</dbReference>
<evidence type="ECO:0000256" key="10">
    <source>
        <dbReference type="ARBA" id="ARBA00048970"/>
    </source>
</evidence>
<keyword evidence="2 11" id="KW-0489">Methyltransferase</keyword>
<evidence type="ECO:0000256" key="6">
    <source>
        <dbReference type="ARBA" id="ARBA00038861"/>
    </source>
</evidence>
<evidence type="ECO:0000313" key="14">
    <source>
        <dbReference type="Proteomes" id="UP001596116"/>
    </source>
</evidence>
<feature type="binding site" evidence="11">
    <location>
        <position position="97"/>
    </location>
    <ligand>
        <name>S-adenosyl-L-methionine</name>
        <dbReference type="ChEBI" id="CHEBI:59789"/>
    </ligand>
</feature>
<comment type="similarity">
    <text evidence="11">Belongs to the class I-like SAM-binding methyltransferase superfamily. RNA methyltransferase RlmE family.</text>
</comment>
<comment type="function">
    <text evidence="5 11">Specifically methylates the uridine in position 2552 of 23S rRNA at the 2'-O position of the ribose in the fully assembled 50S ribosomal subunit.</text>
</comment>
<organism evidence="13 14">
    <name type="scientific">Hyphococcus aureus</name>
    <dbReference type="NCBI Taxonomy" id="2666033"/>
    <lineage>
        <taxon>Bacteria</taxon>
        <taxon>Pseudomonadati</taxon>
        <taxon>Pseudomonadota</taxon>
        <taxon>Alphaproteobacteria</taxon>
        <taxon>Parvularculales</taxon>
        <taxon>Parvularculaceae</taxon>
        <taxon>Hyphococcus</taxon>
    </lineage>
</organism>
<sequence>MAGEAKPRELNIHVKTAKRRDYASTLWLKRQLNDPYVRKAKAEGWRSRAAYKLLELDEKFSLLKPGANIVDLGCAPGGWLQVAVKAIGAKGKVVGIDYLHVPAVPGADILEMDFLDEEAPVRLKEMLGGEADVVLSDMAAPTTGHRSTDHLRIVALAEAALDYAEDVLAPGGAFVCKVFAGGAEGDLLIRLKQNFESVKHAKPKASRSHSAEKYVVATGFRGRE</sequence>
<keyword evidence="1 11" id="KW-0698">rRNA processing</keyword>
<accession>A0ABW1L2C9</accession>
<protein>
    <recommendedName>
        <fullName evidence="7 11">Ribosomal RNA large subunit methyltransferase E</fullName>
        <ecNumber evidence="6 11">2.1.1.166</ecNumber>
    </recommendedName>
    <alternativeName>
        <fullName evidence="9 11">23S rRNA Um2552 methyltransferase</fullName>
    </alternativeName>
    <alternativeName>
        <fullName evidence="8 11">rRNA (uridine-2'-O-)-methyltransferase</fullName>
    </alternativeName>
</protein>
<comment type="subcellular location">
    <subcellularLocation>
        <location evidence="11">Cytoplasm</location>
    </subcellularLocation>
</comment>
<dbReference type="HAMAP" id="MF_01547">
    <property type="entry name" value="RNA_methyltr_E"/>
    <property type="match status" value="1"/>
</dbReference>
<feature type="binding site" evidence="11">
    <location>
        <position position="113"/>
    </location>
    <ligand>
        <name>S-adenosyl-L-methionine</name>
        <dbReference type="ChEBI" id="CHEBI:59789"/>
    </ligand>
</feature>